<sequence length="98" mass="10102">MLSFVTLMFTGHLGSLELAGAFIASVGIQGLAYGIMLGMASAVQTLCGQAYGAKKLAAMGIICQKAIILHLGAVGSAHLHLLVLRTTLGSHRAVNEHS</sequence>
<reference evidence="2 3" key="1">
    <citation type="submission" date="2024-01" db="EMBL/GenBank/DDBJ databases">
        <title>A telomere-to-telomere, gap-free genome of sweet tea (Lithocarpus litseifolius).</title>
        <authorList>
            <person name="Zhou J."/>
        </authorList>
    </citation>
    <scope>NUCLEOTIDE SEQUENCE [LARGE SCALE GENOMIC DNA]</scope>
    <source>
        <strain evidence="2">Zhou-2022a</strain>
        <tissue evidence="2">Leaf</tissue>
    </source>
</reference>
<dbReference type="PANTHER" id="PTHR11206">
    <property type="entry name" value="MULTIDRUG RESISTANCE PROTEIN"/>
    <property type="match status" value="1"/>
</dbReference>
<gene>
    <name evidence="2" type="ORF">SO802_028738</name>
</gene>
<evidence type="ECO:0000256" key="1">
    <source>
        <dbReference type="ARBA" id="ARBA00010199"/>
    </source>
</evidence>
<keyword evidence="3" id="KW-1185">Reference proteome</keyword>
<proteinExistence type="inferred from homology"/>
<name>A0AAW2BUA2_9ROSI</name>
<dbReference type="Pfam" id="PF01554">
    <property type="entry name" value="MatE"/>
    <property type="match status" value="1"/>
</dbReference>
<dbReference type="EMBL" id="JAZDWU010000010">
    <property type="protein sequence ID" value="KAK9988499.1"/>
    <property type="molecule type" value="Genomic_DNA"/>
</dbReference>
<dbReference type="AlphaFoldDB" id="A0AAW2BUA2"/>
<comment type="caution">
    <text evidence="2">The sequence shown here is derived from an EMBL/GenBank/DDBJ whole genome shotgun (WGS) entry which is preliminary data.</text>
</comment>
<dbReference type="InterPro" id="IPR002528">
    <property type="entry name" value="MATE_fam"/>
</dbReference>
<evidence type="ECO:0000313" key="3">
    <source>
        <dbReference type="Proteomes" id="UP001459277"/>
    </source>
</evidence>
<dbReference type="GO" id="GO:0042910">
    <property type="term" value="F:xenobiotic transmembrane transporter activity"/>
    <property type="evidence" value="ECO:0007669"/>
    <property type="project" value="InterPro"/>
</dbReference>
<dbReference type="GO" id="GO:0016020">
    <property type="term" value="C:membrane"/>
    <property type="evidence" value="ECO:0007669"/>
    <property type="project" value="InterPro"/>
</dbReference>
<dbReference type="Proteomes" id="UP001459277">
    <property type="component" value="Unassembled WGS sequence"/>
</dbReference>
<protein>
    <submittedName>
        <fullName evidence="2">Uncharacterized protein</fullName>
    </submittedName>
</protein>
<evidence type="ECO:0000313" key="2">
    <source>
        <dbReference type="EMBL" id="KAK9988499.1"/>
    </source>
</evidence>
<accession>A0AAW2BUA2</accession>
<comment type="similarity">
    <text evidence="1">Belongs to the multi antimicrobial extrusion (MATE) (TC 2.A.66.1) family.</text>
</comment>
<organism evidence="2 3">
    <name type="scientific">Lithocarpus litseifolius</name>
    <dbReference type="NCBI Taxonomy" id="425828"/>
    <lineage>
        <taxon>Eukaryota</taxon>
        <taxon>Viridiplantae</taxon>
        <taxon>Streptophyta</taxon>
        <taxon>Embryophyta</taxon>
        <taxon>Tracheophyta</taxon>
        <taxon>Spermatophyta</taxon>
        <taxon>Magnoliopsida</taxon>
        <taxon>eudicotyledons</taxon>
        <taxon>Gunneridae</taxon>
        <taxon>Pentapetalae</taxon>
        <taxon>rosids</taxon>
        <taxon>fabids</taxon>
        <taxon>Fagales</taxon>
        <taxon>Fagaceae</taxon>
        <taxon>Lithocarpus</taxon>
    </lineage>
</organism>
<dbReference type="GO" id="GO:0015297">
    <property type="term" value="F:antiporter activity"/>
    <property type="evidence" value="ECO:0007669"/>
    <property type="project" value="InterPro"/>
</dbReference>